<feature type="domain" description="ABM" evidence="1">
    <location>
        <begin position="28"/>
        <end position="99"/>
    </location>
</feature>
<proteinExistence type="predicted"/>
<dbReference type="Proteomes" id="UP000188318">
    <property type="component" value="Unassembled WGS sequence"/>
</dbReference>
<evidence type="ECO:0000313" key="2">
    <source>
        <dbReference type="EMBL" id="OOF95815.1"/>
    </source>
</evidence>
<accession>A0A1R3RMV2</accession>
<dbReference type="Pfam" id="PF03992">
    <property type="entry name" value="ABM"/>
    <property type="match status" value="1"/>
</dbReference>
<dbReference type="InterPro" id="IPR007138">
    <property type="entry name" value="ABM_dom"/>
</dbReference>
<keyword evidence="3" id="KW-1185">Reference proteome</keyword>
<protein>
    <recommendedName>
        <fullName evidence="1">ABM domain-containing protein</fullName>
    </recommendedName>
</protein>
<name>A0A1R3RMV2_ASPC5</name>
<sequence length="126" mass="13908">MVATFININPSTPLETQLNDPPTAGPCILINTFIIPPGKMNDAFAAWKVDAELAKKQPGFISTQLHQAIQGSNMMLNYAVWESTAALKAYYELPEFRASLEAYPDGTECRIVLYRRKGIEGVCLGE</sequence>
<dbReference type="EMBL" id="KV907499">
    <property type="protein sequence ID" value="OOF95815.1"/>
    <property type="molecule type" value="Genomic_DNA"/>
</dbReference>
<evidence type="ECO:0000259" key="1">
    <source>
        <dbReference type="Pfam" id="PF03992"/>
    </source>
</evidence>
<dbReference type="STRING" id="602072.A0A1R3RMV2"/>
<dbReference type="OrthoDB" id="4268580at2759"/>
<dbReference type="AlphaFoldDB" id="A0A1R3RMV2"/>
<evidence type="ECO:0000313" key="3">
    <source>
        <dbReference type="Proteomes" id="UP000188318"/>
    </source>
</evidence>
<dbReference type="OMA" id="LAVWKDD"/>
<reference evidence="3" key="1">
    <citation type="journal article" date="2017" name="Genome Biol.">
        <title>Comparative genomics reveals high biological diversity and specific adaptations in the industrially and medically important fungal genus Aspergillus.</title>
        <authorList>
            <person name="de Vries R.P."/>
            <person name="Riley R."/>
            <person name="Wiebenga A."/>
            <person name="Aguilar-Osorio G."/>
            <person name="Amillis S."/>
            <person name="Uchima C.A."/>
            <person name="Anderluh G."/>
            <person name="Asadollahi M."/>
            <person name="Askin M."/>
            <person name="Barry K."/>
            <person name="Battaglia E."/>
            <person name="Bayram O."/>
            <person name="Benocci T."/>
            <person name="Braus-Stromeyer S.A."/>
            <person name="Caldana C."/>
            <person name="Canovas D."/>
            <person name="Cerqueira G.C."/>
            <person name="Chen F."/>
            <person name="Chen W."/>
            <person name="Choi C."/>
            <person name="Clum A."/>
            <person name="Dos Santos R.A."/>
            <person name="Damasio A.R."/>
            <person name="Diallinas G."/>
            <person name="Emri T."/>
            <person name="Fekete E."/>
            <person name="Flipphi M."/>
            <person name="Freyberg S."/>
            <person name="Gallo A."/>
            <person name="Gournas C."/>
            <person name="Habgood R."/>
            <person name="Hainaut M."/>
            <person name="Harispe M.L."/>
            <person name="Henrissat B."/>
            <person name="Hilden K.S."/>
            <person name="Hope R."/>
            <person name="Hossain A."/>
            <person name="Karabika E."/>
            <person name="Karaffa L."/>
            <person name="Karanyi Z."/>
            <person name="Krasevec N."/>
            <person name="Kuo A."/>
            <person name="Kusch H."/>
            <person name="LaButti K."/>
            <person name="Lagendijk E.L."/>
            <person name="Lapidus A."/>
            <person name="Levasseur A."/>
            <person name="Lindquist E."/>
            <person name="Lipzen A."/>
            <person name="Logrieco A.F."/>
            <person name="MacCabe A."/>
            <person name="Maekelae M.R."/>
            <person name="Malavazi I."/>
            <person name="Melin P."/>
            <person name="Meyer V."/>
            <person name="Mielnichuk N."/>
            <person name="Miskei M."/>
            <person name="Molnar A.P."/>
            <person name="Mule G."/>
            <person name="Ngan C.Y."/>
            <person name="Orejas M."/>
            <person name="Orosz E."/>
            <person name="Ouedraogo J.P."/>
            <person name="Overkamp K.M."/>
            <person name="Park H.-S."/>
            <person name="Perrone G."/>
            <person name="Piumi F."/>
            <person name="Punt P.J."/>
            <person name="Ram A.F."/>
            <person name="Ramon A."/>
            <person name="Rauscher S."/>
            <person name="Record E."/>
            <person name="Riano-Pachon D.M."/>
            <person name="Robert V."/>
            <person name="Roehrig J."/>
            <person name="Ruller R."/>
            <person name="Salamov A."/>
            <person name="Salih N.S."/>
            <person name="Samson R.A."/>
            <person name="Sandor E."/>
            <person name="Sanguinetti M."/>
            <person name="Schuetze T."/>
            <person name="Sepcic K."/>
            <person name="Shelest E."/>
            <person name="Sherlock G."/>
            <person name="Sophianopoulou V."/>
            <person name="Squina F.M."/>
            <person name="Sun H."/>
            <person name="Susca A."/>
            <person name="Todd R.B."/>
            <person name="Tsang A."/>
            <person name="Unkles S.E."/>
            <person name="van de Wiele N."/>
            <person name="van Rossen-Uffink D."/>
            <person name="Oliveira J.V."/>
            <person name="Vesth T.C."/>
            <person name="Visser J."/>
            <person name="Yu J.-H."/>
            <person name="Zhou M."/>
            <person name="Andersen M.R."/>
            <person name="Archer D.B."/>
            <person name="Baker S.E."/>
            <person name="Benoit I."/>
            <person name="Brakhage A.A."/>
            <person name="Braus G.H."/>
            <person name="Fischer R."/>
            <person name="Frisvad J.C."/>
            <person name="Goldman G.H."/>
            <person name="Houbraken J."/>
            <person name="Oakley B."/>
            <person name="Pocsi I."/>
            <person name="Scazzocchio C."/>
            <person name="Seiboth B."/>
            <person name="vanKuyk P.A."/>
            <person name="Wortman J."/>
            <person name="Dyer P.S."/>
            <person name="Grigoriev I.V."/>
        </authorList>
    </citation>
    <scope>NUCLEOTIDE SEQUENCE [LARGE SCALE GENOMIC DNA]</scope>
    <source>
        <strain evidence="3">ITEM 5010</strain>
    </source>
</reference>
<dbReference type="Gene3D" id="3.30.70.100">
    <property type="match status" value="1"/>
</dbReference>
<dbReference type="VEuPathDB" id="FungiDB:ASPCADRAFT_5143"/>
<organism evidence="2 3">
    <name type="scientific">Aspergillus carbonarius (strain ITEM 5010)</name>
    <dbReference type="NCBI Taxonomy" id="602072"/>
    <lineage>
        <taxon>Eukaryota</taxon>
        <taxon>Fungi</taxon>
        <taxon>Dikarya</taxon>
        <taxon>Ascomycota</taxon>
        <taxon>Pezizomycotina</taxon>
        <taxon>Eurotiomycetes</taxon>
        <taxon>Eurotiomycetidae</taxon>
        <taxon>Eurotiales</taxon>
        <taxon>Aspergillaceae</taxon>
        <taxon>Aspergillus</taxon>
        <taxon>Aspergillus subgen. Circumdati</taxon>
    </lineage>
</organism>
<dbReference type="SUPFAM" id="SSF54909">
    <property type="entry name" value="Dimeric alpha+beta barrel"/>
    <property type="match status" value="1"/>
</dbReference>
<dbReference type="InterPro" id="IPR011008">
    <property type="entry name" value="Dimeric_a/b-barrel"/>
</dbReference>
<gene>
    <name evidence="2" type="ORF">ASPCADRAFT_5143</name>
</gene>